<organism evidence="1 2">
    <name type="scientific">Fusarium redolens</name>
    <dbReference type="NCBI Taxonomy" id="48865"/>
    <lineage>
        <taxon>Eukaryota</taxon>
        <taxon>Fungi</taxon>
        <taxon>Dikarya</taxon>
        <taxon>Ascomycota</taxon>
        <taxon>Pezizomycotina</taxon>
        <taxon>Sordariomycetes</taxon>
        <taxon>Hypocreomycetidae</taxon>
        <taxon>Hypocreales</taxon>
        <taxon>Nectriaceae</taxon>
        <taxon>Fusarium</taxon>
        <taxon>Fusarium redolens species complex</taxon>
    </lineage>
</organism>
<reference evidence="1" key="1">
    <citation type="journal article" date="2021" name="Nat. Commun.">
        <title>Genetic determinants of endophytism in the Arabidopsis root mycobiome.</title>
        <authorList>
            <person name="Mesny F."/>
            <person name="Miyauchi S."/>
            <person name="Thiergart T."/>
            <person name="Pickel B."/>
            <person name="Atanasova L."/>
            <person name="Karlsson M."/>
            <person name="Huettel B."/>
            <person name="Barry K.W."/>
            <person name="Haridas S."/>
            <person name="Chen C."/>
            <person name="Bauer D."/>
            <person name="Andreopoulos W."/>
            <person name="Pangilinan J."/>
            <person name="LaButti K."/>
            <person name="Riley R."/>
            <person name="Lipzen A."/>
            <person name="Clum A."/>
            <person name="Drula E."/>
            <person name="Henrissat B."/>
            <person name="Kohler A."/>
            <person name="Grigoriev I.V."/>
            <person name="Martin F.M."/>
            <person name="Hacquard S."/>
        </authorList>
    </citation>
    <scope>NUCLEOTIDE SEQUENCE</scope>
    <source>
        <strain evidence="1">MPI-CAGE-AT-0023</strain>
    </source>
</reference>
<accession>A0A9P9G6D5</accession>
<evidence type="ECO:0000313" key="1">
    <source>
        <dbReference type="EMBL" id="KAH7232149.1"/>
    </source>
</evidence>
<keyword evidence="2" id="KW-1185">Reference proteome</keyword>
<dbReference type="GeneID" id="70220673"/>
<comment type="caution">
    <text evidence="1">The sequence shown here is derived from an EMBL/GenBank/DDBJ whole genome shotgun (WGS) entry which is preliminary data.</text>
</comment>
<dbReference type="RefSeq" id="XP_046043809.1">
    <property type="nucleotide sequence ID" value="XM_046190719.1"/>
</dbReference>
<dbReference type="Proteomes" id="UP000720189">
    <property type="component" value="Unassembled WGS sequence"/>
</dbReference>
<proteinExistence type="predicted"/>
<sequence>MYSFLLIAELVAKVNVVRDNMDVSTTRWSDMTKITTMMSILPTGNNAIHNKTLVPEAGSIELSIAPGGIKSGHPSAEIFTGWSQNQIPVVPNEADERSFSQAVGCSLLYLPMARMISGSLSIPSGLSPVPFATLVRLSVGDLLSHATEPRHYPSLFAHLSSLEAKRQPVPRYRLILKLLSLLLSIFQPDYLLLL</sequence>
<protein>
    <submittedName>
        <fullName evidence="1">Uncharacterized protein</fullName>
    </submittedName>
</protein>
<evidence type="ECO:0000313" key="2">
    <source>
        <dbReference type="Proteomes" id="UP000720189"/>
    </source>
</evidence>
<gene>
    <name evidence="1" type="ORF">BKA55DRAFT_544496</name>
</gene>
<dbReference type="EMBL" id="JAGMUX010000019">
    <property type="protein sequence ID" value="KAH7232149.1"/>
    <property type="molecule type" value="Genomic_DNA"/>
</dbReference>
<dbReference type="AlphaFoldDB" id="A0A9P9G6D5"/>
<name>A0A9P9G6D5_FUSRE</name>